<feature type="compositionally biased region" description="Acidic residues" evidence="2">
    <location>
        <begin position="241"/>
        <end position="259"/>
    </location>
</feature>
<dbReference type="EMBL" id="PSQE01000007">
    <property type="protein sequence ID" value="RHN48069.1"/>
    <property type="molecule type" value="Genomic_DNA"/>
</dbReference>
<dbReference type="EMBL" id="CM001223">
    <property type="protein sequence ID" value="KEH23755.1"/>
    <property type="molecule type" value="Genomic_DNA"/>
</dbReference>
<reference evidence="4 7" key="2">
    <citation type="journal article" date="2014" name="BMC Genomics">
        <title>An improved genome release (version Mt4.0) for the model legume Medicago truncatula.</title>
        <authorList>
            <person name="Tang H."/>
            <person name="Krishnakumar V."/>
            <person name="Bidwell S."/>
            <person name="Rosen B."/>
            <person name="Chan A."/>
            <person name="Zhou S."/>
            <person name="Gentzbittel L."/>
            <person name="Childs K.L."/>
            <person name="Yandell M."/>
            <person name="Gundlach H."/>
            <person name="Mayer K.F."/>
            <person name="Schwartz D.C."/>
            <person name="Town C.D."/>
        </authorList>
    </citation>
    <scope>GENOME REANNOTATION</scope>
    <source>
        <strain evidence="4">A17</strain>
        <strain evidence="6 7">cv. Jemalong A17</strain>
    </source>
</reference>
<evidence type="ECO:0000313" key="4">
    <source>
        <dbReference type="EMBL" id="KEH23755.1"/>
    </source>
</evidence>
<evidence type="ECO:0000313" key="5">
    <source>
        <dbReference type="EMBL" id="RHN48069.1"/>
    </source>
</evidence>
<accession>A0A072UD39</accession>
<dbReference type="HOGENOM" id="CLU_053779_0_0_1"/>
<dbReference type="STRING" id="3880.A0A072UD39"/>
<dbReference type="OrthoDB" id="1916983at2759"/>
<protein>
    <submittedName>
        <fullName evidence="4">DUF3049 family protein</fullName>
    </submittedName>
    <submittedName>
        <fullName evidence="5">Putative The fantastic four family protein</fullName>
    </submittedName>
</protein>
<dbReference type="AlphaFoldDB" id="A0A072UD39"/>
<dbReference type="Proteomes" id="UP000002051">
    <property type="component" value="Unassembled WGS sequence"/>
</dbReference>
<reference evidence="4 7" key="1">
    <citation type="journal article" date="2011" name="Nature">
        <title>The Medicago genome provides insight into the evolution of rhizobial symbioses.</title>
        <authorList>
            <person name="Young N.D."/>
            <person name="Debelle F."/>
            <person name="Oldroyd G.E."/>
            <person name="Geurts R."/>
            <person name="Cannon S.B."/>
            <person name="Udvardi M.K."/>
            <person name="Benedito V.A."/>
            <person name="Mayer K.F."/>
            <person name="Gouzy J."/>
            <person name="Schoof H."/>
            <person name="Van de Peer Y."/>
            <person name="Proost S."/>
            <person name="Cook D.R."/>
            <person name="Meyers B.C."/>
            <person name="Spannagl M."/>
            <person name="Cheung F."/>
            <person name="De Mita S."/>
            <person name="Krishnakumar V."/>
            <person name="Gundlach H."/>
            <person name="Zhou S."/>
            <person name="Mudge J."/>
            <person name="Bharti A.K."/>
            <person name="Murray J.D."/>
            <person name="Naoumkina M.A."/>
            <person name="Rosen B."/>
            <person name="Silverstein K.A."/>
            <person name="Tang H."/>
            <person name="Rombauts S."/>
            <person name="Zhao P.X."/>
            <person name="Zhou P."/>
            <person name="Barbe V."/>
            <person name="Bardou P."/>
            <person name="Bechner M."/>
            <person name="Bellec A."/>
            <person name="Berger A."/>
            <person name="Berges H."/>
            <person name="Bidwell S."/>
            <person name="Bisseling T."/>
            <person name="Choisne N."/>
            <person name="Couloux A."/>
            <person name="Denny R."/>
            <person name="Deshpande S."/>
            <person name="Dai X."/>
            <person name="Doyle J.J."/>
            <person name="Dudez A.M."/>
            <person name="Farmer A.D."/>
            <person name="Fouteau S."/>
            <person name="Franken C."/>
            <person name="Gibelin C."/>
            <person name="Gish J."/>
            <person name="Goldstein S."/>
            <person name="Gonzalez A.J."/>
            <person name="Green P.J."/>
            <person name="Hallab A."/>
            <person name="Hartog M."/>
            <person name="Hua A."/>
            <person name="Humphray S.J."/>
            <person name="Jeong D.H."/>
            <person name="Jing Y."/>
            <person name="Jocker A."/>
            <person name="Kenton S.M."/>
            <person name="Kim D.J."/>
            <person name="Klee K."/>
            <person name="Lai H."/>
            <person name="Lang C."/>
            <person name="Lin S."/>
            <person name="Macmil S.L."/>
            <person name="Magdelenat G."/>
            <person name="Matthews L."/>
            <person name="McCorrison J."/>
            <person name="Monaghan E.L."/>
            <person name="Mun J.H."/>
            <person name="Najar F.Z."/>
            <person name="Nicholson C."/>
            <person name="Noirot C."/>
            <person name="O'Bleness M."/>
            <person name="Paule C.R."/>
            <person name="Poulain J."/>
            <person name="Prion F."/>
            <person name="Qin B."/>
            <person name="Qu C."/>
            <person name="Retzel E.F."/>
            <person name="Riddle C."/>
            <person name="Sallet E."/>
            <person name="Samain S."/>
            <person name="Samson N."/>
            <person name="Sanders I."/>
            <person name="Saurat O."/>
            <person name="Scarpelli C."/>
            <person name="Schiex T."/>
            <person name="Segurens B."/>
            <person name="Severin A.J."/>
            <person name="Sherrier D.J."/>
            <person name="Shi R."/>
            <person name="Sims S."/>
            <person name="Singer S.R."/>
            <person name="Sinharoy S."/>
            <person name="Sterck L."/>
            <person name="Viollet A."/>
            <person name="Wang B.B."/>
            <person name="Wang K."/>
            <person name="Wang M."/>
            <person name="Wang X."/>
            <person name="Warfsmann J."/>
            <person name="Weissenbach J."/>
            <person name="White D.D."/>
            <person name="White J.D."/>
            <person name="Wiley G.B."/>
            <person name="Wincker P."/>
            <person name="Xing Y."/>
            <person name="Yang L."/>
            <person name="Yao Z."/>
            <person name="Ying F."/>
            <person name="Zhai J."/>
            <person name="Zhou L."/>
            <person name="Zuber A."/>
            <person name="Denarie J."/>
            <person name="Dixon R.A."/>
            <person name="May G.D."/>
            <person name="Schwartz D.C."/>
            <person name="Rogers J."/>
            <person name="Quetier F."/>
            <person name="Town C.D."/>
            <person name="Roe B.A."/>
        </authorList>
    </citation>
    <scope>NUCLEOTIDE SEQUENCE [LARGE SCALE GENOMIC DNA]</scope>
    <source>
        <strain evidence="4">A17</strain>
        <strain evidence="6 7">cv. Jemalong A17</strain>
    </source>
</reference>
<dbReference type="InterPro" id="IPR021410">
    <property type="entry name" value="FAF"/>
</dbReference>
<dbReference type="KEGG" id="mtr:25499113"/>
<dbReference type="EnsemblPlants" id="KEH23755">
    <property type="protein sequence ID" value="KEH23755"/>
    <property type="gene ID" value="MTR_7g094830"/>
</dbReference>
<sequence length="318" mass="35740">MSSSLCQGLQSCLEPRLIEPRILTLKLAPPGSNISPSLDQEKPIIINNECEKNDTKSSWSFLQALTETNKIENANGNVYVHPTVKRSSSMLSEKSLEMCTESLGSETGSNAGESSDIDVSLFSSDTRNDVNNNNMNNCVSRRVNKASCNFPPPLTSITDFGGVHVRPHREGGRLILEAIASPSTTPYFHAERVDGRLRLSIFETVFDYDGDDEDYEGEEEEYEEEEVEEGESEKKHKVSVDDYEGDEEKEEEEKEEEGENEKKHEVYGDEVSEEECVEKVEDEMGVTKFGRPRRCKESGNRDFFGDGYFELPSLSLCL</sequence>
<feature type="region of interest" description="Disordered" evidence="2">
    <location>
        <begin position="209"/>
        <end position="279"/>
    </location>
</feature>
<dbReference type="Pfam" id="PF11250">
    <property type="entry name" value="FAF"/>
    <property type="match status" value="1"/>
</dbReference>
<feature type="compositionally biased region" description="Acidic residues" evidence="2">
    <location>
        <begin position="209"/>
        <end position="231"/>
    </location>
</feature>
<dbReference type="Proteomes" id="UP000265566">
    <property type="component" value="Chromosome 7"/>
</dbReference>
<dbReference type="PANTHER" id="PTHR33155:SF8">
    <property type="entry name" value="PROTEIN FANTASTIC FOUR 1"/>
    <property type="match status" value="1"/>
</dbReference>
<dbReference type="InterPro" id="IPR046431">
    <property type="entry name" value="FAF_dom"/>
</dbReference>
<reference evidence="6" key="3">
    <citation type="submission" date="2015-04" db="UniProtKB">
        <authorList>
            <consortium name="EnsemblPlants"/>
        </authorList>
    </citation>
    <scope>IDENTIFICATION</scope>
    <source>
        <strain evidence="6">cv. Jemalong A17</strain>
    </source>
</reference>
<proteinExistence type="inferred from homology"/>
<reference evidence="5" key="5">
    <citation type="journal article" date="2018" name="Nat. Plants">
        <title>Whole-genome landscape of Medicago truncatula symbiotic genes.</title>
        <authorList>
            <person name="Pecrix Y."/>
            <person name="Gamas P."/>
            <person name="Carrere S."/>
        </authorList>
    </citation>
    <scope>NUCLEOTIDE SEQUENCE</scope>
    <source>
        <tissue evidence="5">Leaves</tissue>
    </source>
</reference>
<feature type="compositionally biased region" description="Acidic residues" evidence="2">
    <location>
        <begin position="268"/>
        <end position="279"/>
    </location>
</feature>
<evidence type="ECO:0000256" key="1">
    <source>
        <dbReference type="ARBA" id="ARBA00008690"/>
    </source>
</evidence>
<name>A0A072UD39_MEDTR</name>
<organism evidence="4 7">
    <name type="scientific">Medicago truncatula</name>
    <name type="common">Barrel medic</name>
    <name type="synonym">Medicago tribuloides</name>
    <dbReference type="NCBI Taxonomy" id="3880"/>
    <lineage>
        <taxon>Eukaryota</taxon>
        <taxon>Viridiplantae</taxon>
        <taxon>Streptophyta</taxon>
        <taxon>Embryophyta</taxon>
        <taxon>Tracheophyta</taxon>
        <taxon>Spermatophyta</taxon>
        <taxon>Magnoliopsida</taxon>
        <taxon>eudicotyledons</taxon>
        <taxon>Gunneridae</taxon>
        <taxon>Pentapetalae</taxon>
        <taxon>rosids</taxon>
        <taxon>fabids</taxon>
        <taxon>Fabales</taxon>
        <taxon>Fabaceae</taxon>
        <taxon>Papilionoideae</taxon>
        <taxon>50 kb inversion clade</taxon>
        <taxon>NPAAA clade</taxon>
        <taxon>Hologalegina</taxon>
        <taxon>IRL clade</taxon>
        <taxon>Trifolieae</taxon>
        <taxon>Medicago</taxon>
    </lineage>
</organism>
<keyword evidence="7" id="KW-1185">Reference proteome</keyword>
<feature type="domain" description="FAF" evidence="3">
    <location>
        <begin position="149"/>
        <end position="200"/>
    </location>
</feature>
<evidence type="ECO:0000256" key="2">
    <source>
        <dbReference type="SAM" id="MobiDB-lite"/>
    </source>
</evidence>
<dbReference type="PANTHER" id="PTHR33155">
    <property type="entry name" value="FANTASTIC FOUR-LIKE PROTEIN (DUF3049)"/>
    <property type="match status" value="1"/>
</dbReference>
<evidence type="ECO:0000313" key="8">
    <source>
        <dbReference type="Proteomes" id="UP000265566"/>
    </source>
</evidence>
<evidence type="ECO:0000313" key="6">
    <source>
        <dbReference type="EnsemblPlants" id="KEH23755"/>
    </source>
</evidence>
<dbReference type="Gramene" id="rna42741">
    <property type="protein sequence ID" value="RHN48069.1"/>
    <property type="gene ID" value="gene42741"/>
</dbReference>
<evidence type="ECO:0000259" key="3">
    <source>
        <dbReference type="Pfam" id="PF11250"/>
    </source>
</evidence>
<comment type="similarity">
    <text evidence="1">Belongs to the fantastic four family.</text>
</comment>
<reference evidence="8" key="4">
    <citation type="journal article" date="2018" name="Nat. Plants">
        <title>Whole-genome landscape of Medicago truncatula symbiotic genes.</title>
        <authorList>
            <person name="Pecrix Y."/>
            <person name="Staton S.E."/>
            <person name="Sallet E."/>
            <person name="Lelandais-Briere C."/>
            <person name="Moreau S."/>
            <person name="Carrere S."/>
            <person name="Blein T."/>
            <person name="Jardinaud M.F."/>
            <person name="Latrasse D."/>
            <person name="Zouine M."/>
            <person name="Zahm M."/>
            <person name="Kreplak J."/>
            <person name="Mayjonade B."/>
            <person name="Satge C."/>
            <person name="Perez M."/>
            <person name="Cauet S."/>
            <person name="Marande W."/>
            <person name="Chantry-Darmon C."/>
            <person name="Lopez-Roques C."/>
            <person name="Bouchez O."/>
            <person name="Berard A."/>
            <person name="Debelle F."/>
            <person name="Munos S."/>
            <person name="Bendahmane A."/>
            <person name="Berges H."/>
            <person name="Niebel A."/>
            <person name="Buitink J."/>
            <person name="Frugier F."/>
            <person name="Benhamed M."/>
            <person name="Crespi M."/>
            <person name="Gouzy J."/>
            <person name="Gamas P."/>
        </authorList>
    </citation>
    <scope>NUCLEOTIDE SEQUENCE [LARGE SCALE GENOMIC DNA]</scope>
    <source>
        <strain evidence="8">cv. Jemalong A17</strain>
    </source>
</reference>
<evidence type="ECO:0000313" key="7">
    <source>
        <dbReference type="Proteomes" id="UP000002051"/>
    </source>
</evidence>
<gene>
    <name evidence="6" type="primary">25499113</name>
    <name evidence="4" type="ordered locus">MTR_7g094830</name>
    <name evidence="5" type="ORF">MtrunA17_Chr7g0259781</name>
</gene>